<reference evidence="2" key="1">
    <citation type="submission" date="2014-05" db="EMBL/GenBank/DDBJ databases">
        <authorList>
            <person name="Chronopoulou M."/>
        </authorList>
    </citation>
    <scope>NUCLEOTIDE SEQUENCE</scope>
    <source>
        <tissue evidence="2">Whole organism</tissue>
    </source>
</reference>
<name>A0A0K2V3Z4_LEPSM</name>
<proteinExistence type="predicted"/>
<evidence type="ECO:0000313" key="2">
    <source>
        <dbReference type="EMBL" id="CDW45025.1"/>
    </source>
</evidence>
<dbReference type="EMBL" id="HACA01027664">
    <property type="protein sequence ID" value="CDW45025.1"/>
    <property type="molecule type" value="Transcribed_RNA"/>
</dbReference>
<evidence type="ECO:0000256" key="1">
    <source>
        <dbReference type="SAM" id="Phobius"/>
    </source>
</evidence>
<keyword evidence="1" id="KW-1133">Transmembrane helix</keyword>
<keyword evidence="1" id="KW-0472">Membrane</keyword>
<feature type="non-terminal residue" evidence="2">
    <location>
        <position position="1"/>
    </location>
</feature>
<feature type="transmembrane region" description="Helical" evidence="1">
    <location>
        <begin position="26"/>
        <end position="42"/>
    </location>
</feature>
<accession>A0A0K2V3Z4</accession>
<organism evidence="2">
    <name type="scientific">Lepeophtheirus salmonis</name>
    <name type="common">Salmon louse</name>
    <name type="synonym">Caligus salmonis</name>
    <dbReference type="NCBI Taxonomy" id="72036"/>
    <lineage>
        <taxon>Eukaryota</taxon>
        <taxon>Metazoa</taxon>
        <taxon>Ecdysozoa</taxon>
        <taxon>Arthropoda</taxon>
        <taxon>Crustacea</taxon>
        <taxon>Multicrustacea</taxon>
        <taxon>Hexanauplia</taxon>
        <taxon>Copepoda</taxon>
        <taxon>Siphonostomatoida</taxon>
        <taxon>Caligidae</taxon>
        <taxon>Lepeophtheirus</taxon>
    </lineage>
</organism>
<sequence>GIWLLLTKSNSLTLIYLGNFILQHPYWFNFVNLGISHLYYILKFQYQYGYESKLMLREHKLNYKVDF</sequence>
<dbReference type="AlphaFoldDB" id="A0A0K2V3Z4"/>
<keyword evidence="1" id="KW-0812">Transmembrane</keyword>
<protein>
    <submittedName>
        <fullName evidence="2">Uncharacterized protein</fullName>
    </submittedName>
</protein>